<feature type="region of interest" description="Disordered" evidence="1">
    <location>
        <begin position="1"/>
        <end position="29"/>
    </location>
</feature>
<proteinExistence type="predicted"/>
<dbReference type="Proteomes" id="UP000019489">
    <property type="component" value="Unassembled WGS sequence"/>
</dbReference>
<protein>
    <submittedName>
        <fullName evidence="2">Uncharacterized protein</fullName>
    </submittedName>
</protein>
<organism evidence="2 3">
    <name type="scientific">Intrasporangium oryzae NRRL B-24470</name>
    <dbReference type="NCBI Taxonomy" id="1386089"/>
    <lineage>
        <taxon>Bacteria</taxon>
        <taxon>Bacillati</taxon>
        <taxon>Actinomycetota</taxon>
        <taxon>Actinomycetes</taxon>
        <taxon>Micrococcales</taxon>
        <taxon>Intrasporangiaceae</taxon>
        <taxon>Intrasporangium</taxon>
    </lineage>
</organism>
<dbReference type="AlphaFoldDB" id="W9G322"/>
<keyword evidence="3" id="KW-1185">Reference proteome</keyword>
<accession>W9G322</accession>
<evidence type="ECO:0000313" key="2">
    <source>
        <dbReference type="EMBL" id="EWS99696.1"/>
    </source>
</evidence>
<comment type="caution">
    <text evidence="2">The sequence shown here is derived from an EMBL/GenBank/DDBJ whole genome shotgun (WGS) entry which is preliminary data.</text>
</comment>
<feature type="compositionally biased region" description="Gly residues" evidence="1">
    <location>
        <begin position="1"/>
        <end position="23"/>
    </location>
</feature>
<reference evidence="2 3" key="1">
    <citation type="submission" date="2013-08" db="EMBL/GenBank/DDBJ databases">
        <title>Intrasporangium oryzae NRRL B-24470.</title>
        <authorList>
            <person name="Liu H."/>
            <person name="Wang G."/>
        </authorList>
    </citation>
    <scope>NUCLEOTIDE SEQUENCE [LARGE SCALE GENOMIC DNA]</scope>
    <source>
        <strain evidence="2 3">NRRL B-24470</strain>
    </source>
</reference>
<evidence type="ECO:0000313" key="3">
    <source>
        <dbReference type="Proteomes" id="UP000019489"/>
    </source>
</evidence>
<dbReference type="EMBL" id="AWSA01000079">
    <property type="protein sequence ID" value="EWS99696.1"/>
    <property type="molecule type" value="Genomic_DNA"/>
</dbReference>
<feature type="region of interest" description="Disordered" evidence="1">
    <location>
        <begin position="82"/>
        <end position="102"/>
    </location>
</feature>
<sequence>MNDGLGNNGTGGRVGGTNGGANGGADKPEGWYYVGDGKLRYRDDRGWTSHYMSTKDPAAAKWPPPPPRTFLQQVLDDQAAVAAEAASPSGSRLTSIFRRKKR</sequence>
<evidence type="ECO:0000256" key="1">
    <source>
        <dbReference type="SAM" id="MobiDB-lite"/>
    </source>
</evidence>
<gene>
    <name evidence="2" type="ORF">N865_21515</name>
</gene>
<dbReference type="eggNOG" id="ENOG5030UPA">
    <property type="taxonomic scope" value="Bacteria"/>
</dbReference>
<name>W9G322_9MICO</name>